<name>A0A1Y2FFT2_9FUNG</name>
<feature type="domain" description="Aminoglycoside phosphotransferase" evidence="7">
    <location>
        <begin position="22"/>
        <end position="218"/>
    </location>
</feature>
<dbReference type="OrthoDB" id="8300194at2759"/>
<dbReference type="SUPFAM" id="SSF56112">
    <property type="entry name" value="Protein kinase-like (PK-like)"/>
    <property type="match status" value="1"/>
</dbReference>
<evidence type="ECO:0000256" key="5">
    <source>
        <dbReference type="ARBA" id="ARBA00022840"/>
    </source>
</evidence>
<dbReference type="InterPro" id="IPR051678">
    <property type="entry name" value="AGP_Transferase"/>
</dbReference>
<protein>
    <submittedName>
        <fullName evidence="8">Aminoglycoside phosphotransferase</fullName>
    </submittedName>
</protein>
<comment type="similarity">
    <text evidence="1">Belongs to the aminoglycoside phosphotransferase family.</text>
</comment>
<keyword evidence="2 8" id="KW-0808">Transferase</keyword>
<dbReference type="Gene3D" id="3.90.1200.10">
    <property type="match status" value="1"/>
</dbReference>
<evidence type="ECO:0000256" key="2">
    <source>
        <dbReference type="ARBA" id="ARBA00022679"/>
    </source>
</evidence>
<dbReference type="InterPro" id="IPR011009">
    <property type="entry name" value="Kinase-like_dom_sf"/>
</dbReference>
<gene>
    <name evidence="8" type="ORF">LY90DRAFT_647833</name>
</gene>
<keyword evidence="6" id="KW-0046">Antibiotic resistance</keyword>
<dbReference type="Gene3D" id="3.30.200.20">
    <property type="entry name" value="Phosphorylase Kinase, domain 1"/>
    <property type="match status" value="1"/>
</dbReference>
<evidence type="ECO:0000256" key="4">
    <source>
        <dbReference type="ARBA" id="ARBA00022777"/>
    </source>
</evidence>
<dbReference type="PANTHER" id="PTHR21310">
    <property type="entry name" value="AMINOGLYCOSIDE PHOSPHOTRANSFERASE-RELATED-RELATED"/>
    <property type="match status" value="1"/>
</dbReference>
<keyword evidence="5" id="KW-0067">ATP-binding</keyword>
<dbReference type="Pfam" id="PF01636">
    <property type="entry name" value="APH"/>
    <property type="match status" value="1"/>
</dbReference>
<organism evidence="8 9">
    <name type="scientific">Neocallimastix californiae</name>
    <dbReference type="NCBI Taxonomy" id="1754190"/>
    <lineage>
        <taxon>Eukaryota</taxon>
        <taxon>Fungi</taxon>
        <taxon>Fungi incertae sedis</taxon>
        <taxon>Chytridiomycota</taxon>
        <taxon>Chytridiomycota incertae sedis</taxon>
        <taxon>Neocallimastigomycetes</taxon>
        <taxon>Neocallimastigales</taxon>
        <taxon>Neocallimastigaceae</taxon>
        <taxon>Neocallimastix</taxon>
    </lineage>
</organism>
<keyword evidence="4" id="KW-0418">Kinase</keyword>
<keyword evidence="3" id="KW-0547">Nucleotide-binding</keyword>
<evidence type="ECO:0000256" key="1">
    <source>
        <dbReference type="ARBA" id="ARBA00006219"/>
    </source>
</evidence>
<dbReference type="GO" id="GO:0046677">
    <property type="term" value="P:response to antibiotic"/>
    <property type="evidence" value="ECO:0007669"/>
    <property type="project" value="UniProtKB-KW"/>
</dbReference>
<sequence>MVNNIPNNILKFIGKKGFSINNIGFSDSTVLIYDDMVLKIENDVLKAKETVIMMKWLKGKIPVPEVIYHEVSNNKSYLLMSRITGKMSCDEFYLEQPEKLLAILSEALKSLWKINVSDCPRNKNIDTKLKEVRKRVENGLVNLEEFDKSEFKNPEELLLWLEKNKPDDEPVLSHGDFCLPNIILEDDKINGFIDLGDSGISDKWYDIAICYRSLKNNFSGIYGGKVYPDFDPNALFKALNLKPNHEKLRYFLLMEELF</sequence>
<evidence type="ECO:0000313" key="8">
    <source>
        <dbReference type="EMBL" id="ORY82264.1"/>
    </source>
</evidence>
<dbReference type="InterPro" id="IPR024165">
    <property type="entry name" value="Kan/Strep_kinase"/>
</dbReference>
<dbReference type="InterPro" id="IPR002575">
    <property type="entry name" value="Aminoglycoside_PTrfase"/>
</dbReference>
<dbReference type="EMBL" id="MCOG01000009">
    <property type="protein sequence ID" value="ORY82264.1"/>
    <property type="molecule type" value="Genomic_DNA"/>
</dbReference>
<proteinExistence type="inferred from homology"/>
<dbReference type="GO" id="GO:0005524">
    <property type="term" value="F:ATP binding"/>
    <property type="evidence" value="ECO:0007669"/>
    <property type="project" value="UniProtKB-KW"/>
</dbReference>
<dbReference type="PIRSF" id="PIRSF000706">
    <property type="entry name" value="Kanamycin_kin"/>
    <property type="match status" value="1"/>
</dbReference>
<dbReference type="PANTHER" id="PTHR21310:SF41">
    <property type="entry name" value="3'-PHOSPHOTRANSFERASE, PUTATIVE-RELATED"/>
    <property type="match status" value="1"/>
</dbReference>
<comment type="caution">
    <text evidence="8">The sequence shown here is derived from an EMBL/GenBank/DDBJ whole genome shotgun (WGS) entry which is preliminary data.</text>
</comment>
<evidence type="ECO:0000259" key="7">
    <source>
        <dbReference type="Pfam" id="PF01636"/>
    </source>
</evidence>
<dbReference type="GO" id="GO:0016301">
    <property type="term" value="F:kinase activity"/>
    <property type="evidence" value="ECO:0007669"/>
    <property type="project" value="UniProtKB-KW"/>
</dbReference>
<evidence type="ECO:0000256" key="3">
    <source>
        <dbReference type="ARBA" id="ARBA00022741"/>
    </source>
</evidence>
<evidence type="ECO:0000313" key="9">
    <source>
        <dbReference type="Proteomes" id="UP000193920"/>
    </source>
</evidence>
<reference evidence="8 9" key="1">
    <citation type="submission" date="2016-08" db="EMBL/GenBank/DDBJ databases">
        <title>A Parts List for Fungal Cellulosomes Revealed by Comparative Genomics.</title>
        <authorList>
            <consortium name="DOE Joint Genome Institute"/>
            <person name="Haitjema C.H."/>
            <person name="Gilmore S.P."/>
            <person name="Henske J.K."/>
            <person name="Solomon K.V."/>
            <person name="De Groot R."/>
            <person name="Kuo A."/>
            <person name="Mondo S.J."/>
            <person name="Salamov A.A."/>
            <person name="Labutti K."/>
            <person name="Zhao Z."/>
            <person name="Chiniquy J."/>
            <person name="Barry K."/>
            <person name="Brewer H.M."/>
            <person name="Purvine S.O."/>
            <person name="Wright A.T."/>
            <person name="Boxma B."/>
            <person name="Van Alen T."/>
            <person name="Hackstein J.H."/>
            <person name="Baker S.E."/>
            <person name="Grigoriev I.V."/>
            <person name="O'Malley M.A."/>
        </authorList>
    </citation>
    <scope>NUCLEOTIDE SEQUENCE [LARGE SCALE GENOMIC DNA]</scope>
    <source>
        <strain evidence="8 9">G1</strain>
    </source>
</reference>
<keyword evidence="9" id="KW-1185">Reference proteome</keyword>
<dbReference type="Proteomes" id="UP000193920">
    <property type="component" value="Unassembled WGS sequence"/>
</dbReference>
<dbReference type="CDD" id="cd05150">
    <property type="entry name" value="APH"/>
    <property type="match status" value="1"/>
</dbReference>
<dbReference type="NCBIfam" id="NF033068">
    <property type="entry name" value="APH_3p"/>
    <property type="match status" value="1"/>
</dbReference>
<dbReference type="AlphaFoldDB" id="A0A1Y2FFT2"/>
<evidence type="ECO:0000256" key="6">
    <source>
        <dbReference type="ARBA" id="ARBA00023251"/>
    </source>
</evidence>
<dbReference type="GO" id="GO:0016773">
    <property type="term" value="F:phosphotransferase activity, alcohol group as acceptor"/>
    <property type="evidence" value="ECO:0007669"/>
    <property type="project" value="InterPro"/>
</dbReference>
<accession>A0A1Y2FFT2</accession>